<protein>
    <submittedName>
        <fullName evidence="2">Uncharacterized protein</fullName>
    </submittedName>
</protein>
<accession>A0A5C2RXB0</accession>
<feature type="compositionally biased region" description="Basic residues" evidence="1">
    <location>
        <begin position="266"/>
        <end position="277"/>
    </location>
</feature>
<organism evidence="2 3">
    <name type="scientific">Lentinus tigrinus ALCF2SS1-6</name>
    <dbReference type="NCBI Taxonomy" id="1328759"/>
    <lineage>
        <taxon>Eukaryota</taxon>
        <taxon>Fungi</taxon>
        <taxon>Dikarya</taxon>
        <taxon>Basidiomycota</taxon>
        <taxon>Agaricomycotina</taxon>
        <taxon>Agaricomycetes</taxon>
        <taxon>Polyporales</taxon>
        <taxon>Polyporaceae</taxon>
        <taxon>Lentinus</taxon>
    </lineage>
</organism>
<dbReference type="OrthoDB" id="10672609at2759"/>
<dbReference type="AlphaFoldDB" id="A0A5C2RXB0"/>
<feature type="compositionally biased region" description="Acidic residues" evidence="1">
    <location>
        <begin position="303"/>
        <end position="313"/>
    </location>
</feature>
<reference evidence="2" key="1">
    <citation type="journal article" date="2018" name="Genome Biol. Evol.">
        <title>Genomics and development of Lentinus tigrinus, a white-rot wood-decaying mushroom with dimorphic fruiting bodies.</title>
        <authorList>
            <person name="Wu B."/>
            <person name="Xu Z."/>
            <person name="Knudson A."/>
            <person name="Carlson A."/>
            <person name="Chen N."/>
            <person name="Kovaka S."/>
            <person name="LaButti K."/>
            <person name="Lipzen A."/>
            <person name="Pennachio C."/>
            <person name="Riley R."/>
            <person name="Schakwitz W."/>
            <person name="Umezawa K."/>
            <person name="Ohm R.A."/>
            <person name="Grigoriev I.V."/>
            <person name="Nagy L.G."/>
            <person name="Gibbons J."/>
            <person name="Hibbett D."/>
        </authorList>
    </citation>
    <scope>NUCLEOTIDE SEQUENCE [LARGE SCALE GENOMIC DNA]</scope>
    <source>
        <strain evidence="2">ALCF2SS1-6</strain>
    </source>
</reference>
<feature type="region of interest" description="Disordered" evidence="1">
    <location>
        <begin position="1"/>
        <end position="32"/>
    </location>
</feature>
<evidence type="ECO:0000256" key="1">
    <source>
        <dbReference type="SAM" id="MobiDB-lite"/>
    </source>
</evidence>
<evidence type="ECO:0000313" key="3">
    <source>
        <dbReference type="Proteomes" id="UP000313359"/>
    </source>
</evidence>
<name>A0A5C2RXB0_9APHY</name>
<evidence type="ECO:0000313" key="2">
    <source>
        <dbReference type="EMBL" id="RPD55678.1"/>
    </source>
</evidence>
<dbReference type="Proteomes" id="UP000313359">
    <property type="component" value="Unassembled WGS sequence"/>
</dbReference>
<feature type="region of interest" description="Disordered" evidence="1">
    <location>
        <begin position="251"/>
        <end position="327"/>
    </location>
</feature>
<dbReference type="EMBL" id="ML122293">
    <property type="protein sequence ID" value="RPD55678.1"/>
    <property type="molecule type" value="Genomic_DNA"/>
</dbReference>
<keyword evidence="3" id="KW-1185">Reference proteome</keyword>
<gene>
    <name evidence="2" type="ORF">L227DRAFT_579431</name>
</gene>
<feature type="region of interest" description="Disordered" evidence="1">
    <location>
        <begin position="447"/>
        <end position="485"/>
    </location>
</feature>
<feature type="compositionally biased region" description="Low complexity" evidence="1">
    <location>
        <begin position="461"/>
        <end position="472"/>
    </location>
</feature>
<proteinExistence type="predicted"/>
<sequence length="526" mass="58242">MPPKPPPRATAGNTSQSAPPNPEEFGPKPLSIPPHVIMSEPDTTSIILTFARFFADLRVLFEFAQRGPNKSWEYFLYRAWAYVFSAWCLTFTPTKHTLSCGPQHPFFLRSGPNDPKVVTFCVPDFVATLLSTTPDLGTTPPLVYVHDVVVIIEIKPLRGVDWDSPLARERAEAAVTDAWSQVEKQATLAFMEYPDQLRVVAFLAIGVWWYARELIADDLNLPTRPPSPEPAPSQVPLFTDGGLATNRLKRHLSEESAGTSAQRGSRAGKRVRRHSRRYSVPDVVGEESGVQDDGDRSGTYNPADDEDDEDDEESPSRQPTDDSKQKKSYAIAVDHIFQLPAKDRFNPWFGAFIKWLVGETGGIKCDDFAPSWFKHSGELESYFSYGSRQRHLDVTGFDPAWPFVNPDTPVVSAADSEDKDASNFEQTGVLQDKDGLFHMDRLQNTILASSEPQAGANDVRAPSASGAEEAPATNEAGGTEEAPAVYEGEFVTTRCVLRPRPPRRREEAWDGSGMSTIAVNADRLTR</sequence>